<proteinExistence type="predicted"/>
<reference evidence="1" key="1">
    <citation type="submission" date="2015-05" db="EMBL/GenBank/DDBJ databases">
        <title>Identification and characterization of the CBF/DREB1 and ICE1 orthologous genes in Prunus mume.</title>
        <authorList>
            <person name="Bao M."/>
            <person name="Guo C."/>
            <person name="Zhang J."/>
            <person name="Zhang J."/>
        </authorList>
    </citation>
    <scope>NUCLEOTIDE SEQUENCE</scope>
</reference>
<organism evidence="1">
    <name type="scientific">Prunus mume</name>
    <name type="common">Japanese apricot</name>
    <name type="synonym">Armeniaca mume</name>
    <dbReference type="NCBI Taxonomy" id="102107"/>
    <lineage>
        <taxon>Eukaryota</taxon>
        <taxon>Viridiplantae</taxon>
        <taxon>Streptophyta</taxon>
        <taxon>Embryophyta</taxon>
        <taxon>Tracheophyta</taxon>
        <taxon>Spermatophyta</taxon>
        <taxon>Magnoliopsida</taxon>
        <taxon>eudicotyledons</taxon>
        <taxon>Gunneridae</taxon>
        <taxon>Pentapetalae</taxon>
        <taxon>rosids</taxon>
        <taxon>fabids</taxon>
        <taxon>Rosales</taxon>
        <taxon>Rosaceae</taxon>
        <taxon>Amygdaloideae</taxon>
        <taxon>Amygdaleae</taxon>
        <taxon>Prunus</taxon>
    </lineage>
</organism>
<gene>
    <name evidence="1" type="primary">ICEc</name>
</gene>
<accession>A0A0S2CW84</accession>
<dbReference type="EMBL" id="KR676538">
    <property type="protein sequence ID" value="ALN49378.1"/>
    <property type="molecule type" value="Genomic_DNA"/>
</dbReference>
<name>A0A0S2CW84_PRUMU</name>
<evidence type="ECO:0000313" key="1">
    <source>
        <dbReference type="EMBL" id="ALN49378.1"/>
    </source>
</evidence>
<protein>
    <submittedName>
        <fullName evidence="1">Inducer of CBF expression-like c</fullName>
    </submittedName>
</protein>
<dbReference type="AlphaFoldDB" id="A0A0S2CW84"/>
<sequence length="178" mass="18796">MSSSAVWMFPSKSCFSSLLNVVSTNPFDNGFDLGCDSGFLSSFQGNQPSNSFALMGFTAINSQSQMGTPELSSSVEFPTTRLLSTPNNDTELDGNFSLTGFQGFDGSGGAQLLNRAKPLRPLHVFPPVGAHPTLFQKGAELRQNFAGDGTDKLGNLEISGTATTTAVGSAAAERRRQC</sequence>